<proteinExistence type="predicted"/>
<accession>A0A4Y2HQV0</accession>
<protein>
    <recommendedName>
        <fullName evidence="1">Integrase catalytic domain-containing protein</fullName>
    </recommendedName>
</protein>
<dbReference type="EMBL" id="BGPR01002094">
    <property type="protein sequence ID" value="GBM67650.1"/>
    <property type="molecule type" value="Genomic_DNA"/>
</dbReference>
<dbReference type="PROSITE" id="PS50994">
    <property type="entry name" value="INTEGRASE"/>
    <property type="match status" value="1"/>
</dbReference>
<evidence type="ECO:0000259" key="1">
    <source>
        <dbReference type="PROSITE" id="PS50994"/>
    </source>
</evidence>
<reference evidence="2 3" key="1">
    <citation type="journal article" date="2019" name="Sci. Rep.">
        <title>Orb-weaving spider Araneus ventricosus genome elucidates the spidroin gene catalogue.</title>
        <authorList>
            <person name="Kono N."/>
            <person name="Nakamura H."/>
            <person name="Ohtoshi R."/>
            <person name="Moran D.A.P."/>
            <person name="Shinohara A."/>
            <person name="Yoshida Y."/>
            <person name="Fujiwara M."/>
            <person name="Mori M."/>
            <person name="Tomita M."/>
            <person name="Arakawa K."/>
        </authorList>
    </citation>
    <scope>NUCLEOTIDE SEQUENCE [LARGE SCALE GENOMIC DNA]</scope>
</reference>
<dbReference type="Proteomes" id="UP000499080">
    <property type="component" value="Unassembled WGS sequence"/>
</dbReference>
<comment type="caution">
    <text evidence="2">The sequence shown here is derived from an EMBL/GenBank/DDBJ whole genome shotgun (WGS) entry which is preliminary data.</text>
</comment>
<dbReference type="SUPFAM" id="SSF53098">
    <property type="entry name" value="Ribonuclease H-like"/>
    <property type="match status" value="1"/>
</dbReference>
<evidence type="ECO:0000313" key="2">
    <source>
        <dbReference type="EMBL" id="GBM67650.1"/>
    </source>
</evidence>
<keyword evidence="3" id="KW-1185">Reference proteome</keyword>
<gene>
    <name evidence="2" type="ORF">AVEN_226020_1</name>
</gene>
<organism evidence="2 3">
    <name type="scientific">Araneus ventricosus</name>
    <name type="common">Orbweaver spider</name>
    <name type="synonym">Epeira ventricosa</name>
    <dbReference type="NCBI Taxonomy" id="182803"/>
    <lineage>
        <taxon>Eukaryota</taxon>
        <taxon>Metazoa</taxon>
        <taxon>Ecdysozoa</taxon>
        <taxon>Arthropoda</taxon>
        <taxon>Chelicerata</taxon>
        <taxon>Arachnida</taxon>
        <taxon>Araneae</taxon>
        <taxon>Araneomorphae</taxon>
        <taxon>Entelegynae</taxon>
        <taxon>Araneoidea</taxon>
        <taxon>Araneidae</taxon>
        <taxon>Araneus</taxon>
    </lineage>
</organism>
<sequence length="124" mass="14350">MFIILYNIVQTLYYNSVLLGFTCAVYRAVHLELVSSLSTESFMQALRRFWARRGRGSTLYTDNGTNFVGAANALKSLDWDFIQAECSLMKIKWLFSPPSAPWYGGFWDRMVRSIKELHVWAKHA</sequence>
<dbReference type="OrthoDB" id="6434705at2759"/>
<dbReference type="InterPro" id="IPR036397">
    <property type="entry name" value="RNaseH_sf"/>
</dbReference>
<dbReference type="Gene3D" id="3.30.420.10">
    <property type="entry name" value="Ribonuclease H-like superfamily/Ribonuclease H"/>
    <property type="match status" value="1"/>
</dbReference>
<feature type="domain" description="Integrase catalytic" evidence="1">
    <location>
        <begin position="1"/>
        <end position="124"/>
    </location>
</feature>
<name>A0A4Y2HQV0_ARAVE</name>
<dbReference type="PANTHER" id="PTHR47331">
    <property type="entry name" value="PHD-TYPE DOMAIN-CONTAINING PROTEIN"/>
    <property type="match status" value="1"/>
</dbReference>
<dbReference type="InterPro" id="IPR001584">
    <property type="entry name" value="Integrase_cat-core"/>
</dbReference>
<dbReference type="InterPro" id="IPR012337">
    <property type="entry name" value="RNaseH-like_sf"/>
</dbReference>
<evidence type="ECO:0000313" key="3">
    <source>
        <dbReference type="Proteomes" id="UP000499080"/>
    </source>
</evidence>
<dbReference type="GO" id="GO:0003676">
    <property type="term" value="F:nucleic acid binding"/>
    <property type="evidence" value="ECO:0007669"/>
    <property type="project" value="InterPro"/>
</dbReference>
<dbReference type="AlphaFoldDB" id="A0A4Y2HQV0"/>
<dbReference type="GO" id="GO:0015074">
    <property type="term" value="P:DNA integration"/>
    <property type="evidence" value="ECO:0007669"/>
    <property type="project" value="InterPro"/>
</dbReference>